<dbReference type="OrthoDB" id="69964at2759"/>
<feature type="region of interest" description="Disordered" evidence="6">
    <location>
        <begin position="86"/>
        <end position="114"/>
    </location>
</feature>
<sequence length="1683" mass="191084">MYPKESQKCNTCSHKRSTRVFQFHSKARAIELRPMDFSIPPTLPLDLQSRLNELIQDYKDENLTRKGYETKRKQLLDKFEISQMRPYTPLRSPNSRKSKHLHRRNTSLASSITSLPNSIDRRHSIYRVTTINSTSANNTPRRRSKRYAASLQSSFPGSTDENASVKDAVYNPMIPLLPRNLGAENAASGDSAMTDSLPLILRGRFEHYDGQTAMISINSKGKETFITWDKLYLKAERVAHELNKSHLYKMDKILLWYNKNDVIEFTIALLGCFISGMAAVPVSFETYSLREILEIIKVTNSKFVLISNACHRQLDNLYSSSNHSKVKLVKNDVFQQIKFVKTDDLGMYTKAKKTSPTFDIPNISYIEFTRTPLGRLSGVVMKHNILINQFETMTKILNSRSMPHWKQKSQSVRKPFHKKIMATNSRFVILNSLDPTRSTGLIMGVLFNLFTGNLLISIDSSILQRPGGYENIIDKFRADILLNDQLQLKQVVINYLENPESAFSKKHKIDFSCIKSCLTSCTTIDTDVTEMVVHKWLKNLGCIDAPFCYSPMLTLLDFGGIFISIRDQLGNLENFPIHNSKLRLQNELFINREKLKLNEVECSITAMINSSSSFKDYLKLETFGFPIPDVTLCVVNPDTNTLVQDLTVGEIWISSNHITDEFYQMDKVNEFVFKAKLNYSEMFAWARYEMPTNESQAVTEQLDTILNICPANTYFMRTKLMGFVHNGKIYVLSLIEDMFLQNRLIRLPNWAHTSNLLYAKKGNQPPQSKINAEAESTKVTDMSSFGGETSPGYKRVVESHYLQQITETVVRTVNTVFEVAAFELQHHKEEHFLVMVVESSLAKIEEESKNNEATDTALMKFTETQKNKLEMKMNDLTDQIFRILWIFHKIQPMCILVVPRDTLPRRYCSLELANSTVEKKFLNNNLSAQFVKFQFDNVILDFLPHSAYYNESILSEHLSKLRKMALQEEYTMIEPEYRNGGPVKPKLALQCSGVDYRDESVDTRSHTKLTDFKSILEILEWRISHYGNETAFSDGTNTNLANSSASSDNNVHKKVSWASFGKIVAGFLKKIVGSKIPLKHGDAIIIMCENSVEYVAMIMACLYCNLLVVPLPSVKEFTIEEDLKGLVNIIQSYKVKRLFVDAKMHSLLNDNNVVNKCFKKYKSLIPKITVFSKVKAKNALTVSMFKNVLKQKFGAKPGTRIGMTPCIVWIDAEYDVTSNIHVTMTHSSLLNASKIVKETLQLRNNSPLFSICSHTCGLGFMFSCLLGIYTGASTCLFSLTDVLTDPKEFLIGLQNLNVKDLYLKLETLYSLLDRASSLIEGFKNRKENVSSAKNNTSGSVREDVFKGVRNIMIPFPNRPRIYTIENILKRYSTISLSCTQISYVYQHHFNPLISLRSYLDIPPVDLYLDPFSLREGIIREVNPNDAAISGGTYIKVQDSGVVPVCTDVSVVNPETLLPCVDGEFGEIWCCSEANAFDYFVCNSSKNKLYKDPFITEQFKSKMKSEMNNTLSYLRTGDLGFIKNVSCTNSQGEVINLNLLFVLGSIHESIEILGLTHFVSDLERTVKDVHGDIGSCLIAKAGGLLVCLIRCKERHNSILGNLTTLVVSELLNKHGVILDLCAFVKTKGLGPKNSSMITEVWGKNRASIMQAWFDQKIQIEAQFGISYGENISIYLLSDYERDNI</sequence>
<dbReference type="PANTHER" id="PTHR22754">
    <property type="entry name" value="DISCO-INTERACTING PROTEIN 2 DIP2 -RELATED"/>
    <property type="match status" value="1"/>
</dbReference>
<dbReference type="Pfam" id="PF06464">
    <property type="entry name" value="DMAP_binding"/>
    <property type="match status" value="1"/>
</dbReference>
<dbReference type="InterPro" id="IPR037337">
    <property type="entry name" value="Dip2-like_dom"/>
</dbReference>
<reference evidence="8" key="3">
    <citation type="submission" date="2025-07" db="EMBL/GenBank/DDBJ databases">
        <authorList>
            <consortium name="NCBI Genome Project"/>
        </authorList>
    </citation>
    <scope>NUCLEOTIDE SEQUENCE</scope>
    <source>
        <strain evidence="8">CBS432</strain>
    </source>
</reference>
<dbReference type="GO" id="GO:0005829">
    <property type="term" value="C:cytosol"/>
    <property type="evidence" value="ECO:0007669"/>
    <property type="project" value="TreeGrafter"/>
</dbReference>
<dbReference type="Pfam" id="PF24919">
    <property type="entry name" value="Mug62"/>
    <property type="match status" value="1"/>
</dbReference>
<dbReference type="SUPFAM" id="SSF56801">
    <property type="entry name" value="Acetyl-CoA synthetase-like"/>
    <property type="match status" value="2"/>
</dbReference>
<organism evidence="8">
    <name type="scientific">Saccharomyces paradoxus</name>
    <name type="common">Yeast</name>
    <name type="synonym">Saccharomyces douglasii</name>
    <dbReference type="NCBI Taxonomy" id="27291"/>
    <lineage>
        <taxon>Eukaryota</taxon>
        <taxon>Fungi</taxon>
        <taxon>Dikarya</taxon>
        <taxon>Ascomycota</taxon>
        <taxon>Saccharomycotina</taxon>
        <taxon>Saccharomycetes</taxon>
        <taxon>Saccharomycetales</taxon>
        <taxon>Saccharomycetaceae</taxon>
        <taxon>Saccharomyces</taxon>
    </lineage>
</organism>
<dbReference type="PROSITE" id="PS51912">
    <property type="entry name" value="DMAP1_BIND"/>
    <property type="match status" value="1"/>
</dbReference>
<dbReference type="InterPro" id="IPR025110">
    <property type="entry name" value="AMP-bd_C"/>
</dbReference>
<keyword evidence="3" id="KW-1133">Transmembrane helix</keyword>
<dbReference type="InterPro" id="IPR045851">
    <property type="entry name" value="AMP-bd_C_sf"/>
</dbReference>
<evidence type="ECO:0000259" key="7">
    <source>
        <dbReference type="PROSITE" id="PS51912"/>
    </source>
</evidence>
<dbReference type="Gene3D" id="3.40.50.12780">
    <property type="entry name" value="N-terminal domain of ligase-like"/>
    <property type="match status" value="3"/>
</dbReference>
<dbReference type="InterPro" id="IPR056881">
    <property type="entry name" value="Mug62_dom"/>
</dbReference>
<evidence type="ECO:0000313" key="8">
    <source>
        <dbReference type="RefSeq" id="XP_033769232.1"/>
    </source>
</evidence>
<dbReference type="RefSeq" id="XP_033769232.1">
    <property type="nucleotide sequence ID" value="XM_033913341.1"/>
</dbReference>
<protein>
    <submittedName>
        <fullName evidence="8">Cmr2p</fullName>
    </submittedName>
</protein>
<keyword evidence="2" id="KW-0812">Transmembrane</keyword>
<dbReference type="InterPro" id="IPR000873">
    <property type="entry name" value="AMP-dep_synth/lig_dom"/>
</dbReference>
<keyword evidence="4" id="KW-0472">Membrane</keyword>
<evidence type="ECO:0000256" key="3">
    <source>
        <dbReference type="ARBA" id="ARBA00022989"/>
    </source>
</evidence>
<dbReference type="VEuPathDB" id="FungiDB:SPAR_O02280"/>
<name>A0A8B8UZP4_SACPA</name>
<evidence type="ECO:0000256" key="1">
    <source>
        <dbReference type="ARBA" id="ARBA00004141"/>
    </source>
</evidence>
<dbReference type="GeneID" id="54633657"/>
<dbReference type="InterPro" id="IPR010506">
    <property type="entry name" value="DMAP1-bd"/>
</dbReference>
<reference evidence="8" key="4">
    <citation type="submission" date="2025-08" db="UniProtKB">
        <authorList>
            <consortium name="RefSeq"/>
        </authorList>
    </citation>
    <scope>IDENTIFICATION</scope>
    <source>
        <strain evidence="8">CBS432</strain>
    </source>
</reference>
<evidence type="ECO:0000256" key="2">
    <source>
        <dbReference type="ARBA" id="ARBA00022692"/>
    </source>
</evidence>
<feature type="compositionally biased region" description="Basic residues" evidence="6">
    <location>
        <begin position="94"/>
        <end position="105"/>
    </location>
</feature>
<dbReference type="KEGG" id="spao:SPAR_O02280"/>
<dbReference type="CDD" id="cd05905">
    <property type="entry name" value="Dip2"/>
    <property type="match status" value="1"/>
</dbReference>
<feature type="compositionally biased region" description="Polar residues" evidence="6">
    <location>
        <begin position="150"/>
        <end position="160"/>
    </location>
</feature>
<dbReference type="Pfam" id="PF00501">
    <property type="entry name" value="AMP-binding"/>
    <property type="match status" value="1"/>
</dbReference>
<evidence type="ECO:0000256" key="6">
    <source>
        <dbReference type="SAM" id="MobiDB-lite"/>
    </source>
</evidence>
<dbReference type="PANTHER" id="PTHR22754:SF32">
    <property type="entry name" value="DISCO-INTERACTING PROTEIN 2"/>
    <property type="match status" value="1"/>
</dbReference>
<comment type="subcellular location">
    <subcellularLocation>
        <location evidence="1">Membrane</location>
        <topology evidence="1">Multi-pass membrane protein</topology>
    </subcellularLocation>
</comment>
<keyword evidence="5" id="KW-0325">Glycoprotein</keyword>
<dbReference type="Pfam" id="PF23024">
    <property type="entry name" value="AMP-dom_DIP2-like"/>
    <property type="match status" value="1"/>
</dbReference>
<dbReference type="Gene3D" id="3.30.300.30">
    <property type="match status" value="1"/>
</dbReference>
<reference evidence="8" key="2">
    <citation type="submission" date="2020-01" db="EMBL/GenBank/DDBJ databases">
        <title>Population-level Yeast Reference Genomes.</title>
        <authorList>
            <person name="Yue J.-X."/>
        </authorList>
    </citation>
    <scope>NUCLEOTIDE SEQUENCE</scope>
    <source>
        <strain evidence="8">CBS432</strain>
    </source>
</reference>
<evidence type="ECO:0000256" key="4">
    <source>
        <dbReference type="ARBA" id="ARBA00023136"/>
    </source>
</evidence>
<dbReference type="GO" id="GO:0016020">
    <property type="term" value="C:membrane"/>
    <property type="evidence" value="ECO:0007669"/>
    <property type="project" value="UniProtKB-SubCell"/>
</dbReference>
<evidence type="ECO:0000256" key="5">
    <source>
        <dbReference type="ARBA" id="ARBA00023180"/>
    </source>
</evidence>
<gene>
    <name evidence="8" type="primary">CMR2</name>
    <name evidence="8" type="ORF">SPAR_O02280</name>
</gene>
<proteinExistence type="predicted"/>
<accession>A0A8B8UZP4</accession>
<dbReference type="InterPro" id="IPR042099">
    <property type="entry name" value="ANL_N_sf"/>
</dbReference>
<feature type="domain" description="DMAP1-binding" evidence="7">
    <location>
        <begin position="39"/>
        <end position="135"/>
    </location>
</feature>
<reference evidence="8" key="1">
    <citation type="journal article" date="2017" name="Nat. Genet.">
        <title>Contrasting evolutionary genome dynamics between domesticated and wild yeasts.</title>
        <authorList>
            <person name="Yue J.X."/>
            <person name="Li J."/>
            <person name="Aigrain L."/>
            <person name="Hallin J."/>
            <person name="Persson K."/>
            <person name="Oliver K."/>
            <person name="Bergstrom A."/>
            <person name="Coupland P."/>
            <person name="Warringer J."/>
            <person name="Lagomarsino M.C."/>
            <person name="Fischer G."/>
            <person name="Durbin R."/>
            <person name="Liti G."/>
        </authorList>
    </citation>
    <scope>NUCLEOTIDE SEQUENCE</scope>
    <source>
        <strain evidence="8">CBS432</strain>
    </source>
</reference>
<dbReference type="SMART" id="SM01137">
    <property type="entry name" value="DMAP_binding"/>
    <property type="match status" value="1"/>
</dbReference>
<feature type="region of interest" description="Disordered" evidence="6">
    <location>
        <begin position="133"/>
        <end position="160"/>
    </location>
</feature>
<dbReference type="FunFam" id="3.40.50.12780:FF:000052">
    <property type="entry name" value="YOR093C-like protein"/>
    <property type="match status" value="1"/>
</dbReference>